<feature type="compositionally biased region" description="Polar residues" evidence="1">
    <location>
        <begin position="215"/>
        <end position="230"/>
    </location>
</feature>
<dbReference type="RefSeq" id="WP_047222836.1">
    <property type="nucleotide sequence ID" value="NZ_JWIO01000014.1"/>
</dbReference>
<feature type="region of interest" description="Disordered" evidence="1">
    <location>
        <begin position="72"/>
        <end position="91"/>
    </location>
</feature>
<keyword evidence="2" id="KW-0812">Transmembrane</keyword>
<sequence>MTLVVVTVVIVVAIATYLTWLASRLDRLAVRVDDARTGLISQLALRVEVAGELARRCELTELGEAVERARAAQVGPAGGGPLDSDTETAENSLSRALRSPGVTATADRAPDALHAVDVAAARVALARQLHNDAVRDVRALRARRIVRVLRLSGRRPLPTYFEIDDALPMRGDTGGRNDHAGADGRDGDGRRASTTRDGPARDGIARDSGRRDGSTYDSDVSDGNMSKFTP</sequence>
<feature type="region of interest" description="Disordered" evidence="1">
    <location>
        <begin position="165"/>
        <end position="230"/>
    </location>
</feature>
<evidence type="ECO:0000313" key="3">
    <source>
        <dbReference type="EMBL" id="KLL11461.1"/>
    </source>
</evidence>
<proteinExistence type="predicted"/>
<dbReference type="Proteomes" id="UP000035425">
    <property type="component" value="Unassembled WGS sequence"/>
</dbReference>
<feature type="compositionally biased region" description="Basic and acidic residues" evidence="1">
    <location>
        <begin position="173"/>
        <end position="191"/>
    </location>
</feature>
<feature type="transmembrane region" description="Helical" evidence="2">
    <location>
        <begin position="6"/>
        <end position="23"/>
    </location>
</feature>
<gene>
    <name evidence="3" type="ORF">FrCorBMG51_10185</name>
</gene>
<evidence type="ECO:0000256" key="2">
    <source>
        <dbReference type="SAM" id="Phobius"/>
    </source>
</evidence>
<name>A0ABR5F413_9ACTN</name>
<keyword evidence="2" id="KW-0472">Membrane</keyword>
<evidence type="ECO:0000313" key="4">
    <source>
        <dbReference type="Proteomes" id="UP000035425"/>
    </source>
</evidence>
<accession>A0ABR5F413</accession>
<comment type="caution">
    <text evidence="3">The sequence shown here is derived from an EMBL/GenBank/DDBJ whole genome shotgun (WGS) entry which is preliminary data.</text>
</comment>
<feature type="compositionally biased region" description="Basic and acidic residues" evidence="1">
    <location>
        <begin position="198"/>
        <end position="214"/>
    </location>
</feature>
<evidence type="ECO:0000256" key="1">
    <source>
        <dbReference type="SAM" id="MobiDB-lite"/>
    </source>
</evidence>
<reference evidence="3 4" key="1">
    <citation type="submission" date="2014-12" db="EMBL/GenBank/DDBJ databases">
        <title>Frankia sp. BMG5.1 draft genome.</title>
        <authorList>
            <person name="Gtari M."/>
            <person name="Ghodhbane-Gtari F."/>
            <person name="Nouioui I."/>
            <person name="Ktari A."/>
            <person name="Hezbri K."/>
            <person name="Mimouni W."/>
            <person name="Sbissi I."/>
            <person name="Ayari A."/>
            <person name="Yamanaka T."/>
            <person name="Normand P."/>
            <person name="Tisa L.S."/>
            <person name="Boudabous A."/>
        </authorList>
    </citation>
    <scope>NUCLEOTIDE SEQUENCE [LARGE SCALE GENOMIC DNA]</scope>
    <source>
        <strain evidence="3 4">BMG5.1</strain>
    </source>
</reference>
<protein>
    <submittedName>
        <fullName evidence="3">Uncharacterized protein</fullName>
    </submittedName>
</protein>
<organism evidence="3 4">
    <name type="scientific">Protofrankia coriariae</name>
    <dbReference type="NCBI Taxonomy" id="1562887"/>
    <lineage>
        <taxon>Bacteria</taxon>
        <taxon>Bacillati</taxon>
        <taxon>Actinomycetota</taxon>
        <taxon>Actinomycetes</taxon>
        <taxon>Frankiales</taxon>
        <taxon>Frankiaceae</taxon>
        <taxon>Protofrankia</taxon>
    </lineage>
</organism>
<keyword evidence="4" id="KW-1185">Reference proteome</keyword>
<dbReference type="EMBL" id="JWIO01000014">
    <property type="protein sequence ID" value="KLL11461.1"/>
    <property type="molecule type" value="Genomic_DNA"/>
</dbReference>
<keyword evidence="2" id="KW-1133">Transmembrane helix</keyword>